<evidence type="ECO:0000313" key="2">
    <source>
        <dbReference type="Proteomes" id="UP000054843"/>
    </source>
</evidence>
<sequence>MSTLLITFENCIKLLGCRASKFANGAVFSFTPSNRDGLAKFYFSIYCKPQKSPNYLSIPAAVKLLNDERQLTLNDRKDFGITVSLLCWYKSAVWLASSRKQYVLYEIVCIEVKYHFVIFNVLQHLNIFQMFIYHFTDAVEAICLFLNL</sequence>
<dbReference type="OrthoDB" id="10409455at2759"/>
<evidence type="ECO:0000313" key="1">
    <source>
        <dbReference type="EMBL" id="KRZ70019.1"/>
    </source>
</evidence>
<proteinExistence type="predicted"/>
<comment type="caution">
    <text evidence="1">The sequence shown here is derived from an EMBL/GenBank/DDBJ whole genome shotgun (WGS) entry which is preliminary data.</text>
</comment>
<dbReference type="Proteomes" id="UP000054843">
    <property type="component" value="Unassembled WGS sequence"/>
</dbReference>
<dbReference type="EMBL" id="JYDO01000122">
    <property type="protein sequence ID" value="KRZ70019.1"/>
    <property type="molecule type" value="Genomic_DNA"/>
</dbReference>
<organism evidence="1 2">
    <name type="scientific">Trichinella papuae</name>
    <dbReference type="NCBI Taxonomy" id="268474"/>
    <lineage>
        <taxon>Eukaryota</taxon>
        <taxon>Metazoa</taxon>
        <taxon>Ecdysozoa</taxon>
        <taxon>Nematoda</taxon>
        <taxon>Enoplea</taxon>
        <taxon>Dorylaimia</taxon>
        <taxon>Trichinellida</taxon>
        <taxon>Trichinellidae</taxon>
        <taxon>Trichinella</taxon>
    </lineage>
</organism>
<protein>
    <submittedName>
        <fullName evidence="1">Uncharacterized protein</fullName>
    </submittedName>
</protein>
<dbReference type="AlphaFoldDB" id="A0A0V1MEL2"/>
<gene>
    <name evidence="1" type="ORF">T10_11436</name>
</gene>
<reference evidence="1 2" key="1">
    <citation type="submission" date="2015-01" db="EMBL/GenBank/DDBJ databases">
        <title>Evolution of Trichinella species and genotypes.</title>
        <authorList>
            <person name="Korhonen P.K."/>
            <person name="Edoardo P."/>
            <person name="Giuseppe L.R."/>
            <person name="Gasser R.B."/>
        </authorList>
    </citation>
    <scope>NUCLEOTIDE SEQUENCE [LARGE SCALE GENOMIC DNA]</scope>
    <source>
        <strain evidence="1">ISS1980</strain>
    </source>
</reference>
<accession>A0A0V1MEL2</accession>
<keyword evidence="2" id="KW-1185">Reference proteome</keyword>
<name>A0A0V1MEL2_9BILA</name>